<sequence length="364" mass="40850">MGPTKAPGEDGLPAICYQKCWPIIGEDVANYCLQQLNKGMDVSSINKTNIVLLPKVSSPTNISQFRPISLCNVIYKVIAKAIANRLRVVLHKCIDSAQSAFVSGRLITDNVLLAYEILHTLKNKKIGKRGLMAVKLDMSKAYDRVDWNFVENVMKKMGFDKGWVDMVMKCVSSVSYSVIINGFASTCFHPHRGLRQGDPLSPFLFLFCGEGLSSLMRLAKAENIIKGVKASRSGLAISHLLFADDCILFAEATERDAISLKQILMEYEQNSNALISKNRLTNTQERERMAVSQVLKVRRSIDIERYLGLPSKVGKRKRSSFQNLKDRSKQRIDNWSTRFLSQGGKEVFIKAVLQAIPTFPMAFF</sequence>
<name>A0A5B6VHA0_9ROSI</name>
<dbReference type="AlphaFoldDB" id="A0A5B6VHA0"/>
<dbReference type="InterPro" id="IPR043502">
    <property type="entry name" value="DNA/RNA_pol_sf"/>
</dbReference>
<accession>A0A5B6VHA0</accession>
<dbReference type="GO" id="GO:0003964">
    <property type="term" value="F:RNA-directed DNA polymerase activity"/>
    <property type="evidence" value="ECO:0007669"/>
    <property type="project" value="UniProtKB-KW"/>
</dbReference>
<dbReference type="CDD" id="cd01650">
    <property type="entry name" value="RT_nLTR_like"/>
    <property type="match status" value="1"/>
</dbReference>
<evidence type="ECO:0000259" key="1">
    <source>
        <dbReference type="PROSITE" id="PS50878"/>
    </source>
</evidence>
<dbReference type="OrthoDB" id="1413185at2759"/>
<reference evidence="3" key="1">
    <citation type="journal article" date="2019" name="Plant Biotechnol. J.">
        <title>Genome sequencing of the Australian wild diploid species Gossypium australe highlights disease resistance and delayed gland morphogenesis.</title>
        <authorList>
            <person name="Cai Y."/>
            <person name="Cai X."/>
            <person name="Wang Q."/>
            <person name="Wang P."/>
            <person name="Zhang Y."/>
            <person name="Cai C."/>
            <person name="Xu Y."/>
            <person name="Wang K."/>
            <person name="Zhou Z."/>
            <person name="Wang C."/>
            <person name="Geng S."/>
            <person name="Li B."/>
            <person name="Dong Q."/>
            <person name="Hou Y."/>
            <person name="Wang H."/>
            <person name="Ai P."/>
            <person name="Liu Z."/>
            <person name="Yi F."/>
            <person name="Sun M."/>
            <person name="An G."/>
            <person name="Cheng J."/>
            <person name="Zhang Y."/>
            <person name="Shi Q."/>
            <person name="Xie Y."/>
            <person name="Shi X."/>
            <person name="Chang Y."/>
            <person name="Huang F."/>
            <person name="Chen Y."/>
            <person name="Hong S."/>
            <person name="Mi L."/>
            <person name="Sun Q."/>
            <person name="Zhang L."/>
            <person name="Zhou B."/>
            <person name="Peng R."/>
            <person name="Zhang X."/>
            <person name="Liu F."/>
        </authorList>
    </citation>
    <scope>NUCLEOTIDE SEQUENCE [LARGE SCALE GENOMIC DNA]</scope>
    <source>
        <strain evidence="3">cv. PA1801</strain>
    </source>
</reference>
<keyword evidence="2" id="KW-0548">Nucleotidyltransferase</keyword>
<dbReference type="EMBL" id="SMMG02000006">
    <property type="protein sequence ID" value="KAA3468408.1"/>
    <property type="molecule type" value="Genomic_DNA"/>
</dbReference>
<evidence type="ECO:0000313" key="2">
    <source>
        <dbReference type="EMBL" id="KAA3468408.1"/>
    </source>
</evidence>
<dbReference type="SUPFAM" id="SSF56672">
    <property type="entry name" value="DNA/RNA polymerases"/>
    <property type="match status" value="1"/>
</dbReference>
<evidence type="ECO:0000313" key="3">
    <source>
        <dbReference type="Proteomes" id="UP000325315"/>
    </source>
</evidence>
<dbReference type="PANTHER" id="PTHR46890:SF48">
    <property type="entry name" value="RNA-DIRECTED DNA POLYMERASE"/>
    <property type="match status" value="1"/>
</dbReference>
<proteinExistence type="predicted"/>
<protein>
    <submittedName>
        <fullName evidence="2">Reverse transcriptase</fullName>
    </submittedName>
</protein>
<organism evidence="2 3">
    <name type="scientific">Gossypium australe</name>
    <dbReference type="NCBI Taxonomy" id="47621"/>
    <lineage>
        <taxon>Eukaryota</taxon>
        <taxon>Viridiplantae</taxon>
        <taxon>Streptophyta</taxon>
        <taxon>Embryophyta</taxon>
        <taxon>Tracheophyta</taxon>
        <taxon>Spermatophyta</taxon>
        <taxon>Magnoliopsida</taxon>
        <taxon>eudicotyledons</taxon>
        <taxon>Gunneridae</taxon>
        <taxon>Pentapetalae</taxon>
        <taxon>rosids</taxon>
        <taxon>malvids</taxon>
        <taxon>Malvales</taxon>
        <taxon>Malvaceae</taxon>
        <taxon>Malvoideae</taxon>
        <taxon>Gossypium</taxon>
    </lineage>
</organism>
<dbReference type="Pfam" id="PF00078">
    <property type="entry name" value="RVT_1"/>
    <property type="match status" value="1"/>
</dbReference>
<keyword evidence="2" id="KW-0808">Transferase</keyword>
<comment type="caution">
    <text evidence="2">The sequence shown here is derived from an EMBL/GenBank/DDBJ whole genome shotgun (WGS) entry which is preliminary data.</text>
</comment>
<dbReference type="InterPro" id="IPR052343">
    <property type="entry name" value="Retrotransposon-Effector_Assoc"/>
</dbReference>
<keyword evidence="2" id="KW-0695">RNA-directed DNA polymerase</keyword>
<dbReference type="InterPro" id="IPR000477">
    <property type="entry name" value="RT_dom"/>
</dbReference>
<gene>
    <name evidence="2" type="ORF">EPI10_014304</name>
</gene>
<dbReference type="PANTHER" id="PTHR46890">
    <property type="entry name" value="NON-LTR RETROLELEMENT REVERSE TRANSCRIPTASE-LIKE PROTEIN-RELATED"/>
    <property type="match status" value="1"/>
</dbReference>
<dbReference type="Proteomes" id="UP000325315">
    <property type="component" value="Unassembled WGS sequence"/>
</dbReference>
<feature type="domain" description="Reverse transcriptase" evidence="1">
    <location>
        <begin position="34"/>
        <end position="311"/>
    </location>
</feature>
<keyword evidence="3" id="KW-1185">Reference proteome</keyword>
<dbReference type="PROSITE" id="PS50878">
    <property type="entry name" value="RT_POL"/>
    <property type="match status" value="1"/>
</dbReference>